<gene>
    <name evidence="1" type="ORF">Y1Q_0003756</name>
</gene>
<accession>A0A151MN69</accession>
<protein>
    <submittedName>
        <fullName evidence="1">Uncharacterized protein</fullName>
    </submittedName>
</protein>
<evidence type="ECO:0000313" key="2">
    <source>
        <dbReference type="Proteomes" id="UP000050525"/>
    </source>
</evidence>
<evidence type="ECO:0000313" key="1">
    <source>
        <dbReference type="EMBL" id="KYO25978.1"/>
    </source>
</evidence>
<sequence length="84" mass="9125">MMSSSHAIPSCRQKQLMNHAGVLSQSGSSGPSIFAMGTQNGGTTLTDSDQHWLLHSMSSSYLYSESKLPLRKWMMHPCAIGKLA</sequence>
<reference evidence="1 2" key="1">
    <citation type="journal article" date="2012" name="Genome Biol.">
        <title>Sequencing three crocodilian genomes to illuminate the evolution of archosaurs and amniotes.</title>
        <authorList>
            <person name="St John J.A."/>
            <person name="Braun E.L."/>
            <person name="Isberg S.R."/>
            <person name="Miles L.G."/>
            <person name="Chong A.Y."/>
            <person name="Gongora J."/>
            <person name="Dalzell P."/>
            <person name="Moran C."/>
            <person name="Bed'hom B."/>
            <person name="Abzhanov A."/>
            <person name="Burgess S.C."/>
            <person name="Cooksey A.M."/>
            <person name="Castoe T.A."/>
            <person name="Crawford N.G."/>
            <person name="Densmore L.D."/>
            <person name="Drew J.C."/>
            <person name="Edwards S.V."/>
            <person name="Faircloth B.C."/>
            <person name="Fujita M.K."/>
            <person name="Greenwold M.J."/>
            <person name="Hoffmann F.G."/>
            <person name="Howard J.M."/>
            <person name="Iguchi T."/>
            <person name="Janes D.E."/>
            <person name="Khan S.Y."/>
            <person name="Kohno S."/>
            <person name="de Koning A.J."/>
            <person name="Lance S.L."/>
            <person name="McCarthy F.M."/>
            <person name="McCormack J.E."/>
            <person name="Merchant M.E."/>
            <person name="Peterson D.G."/>
            <person name="Pollock D.D."/>
            <person name="Pourmand N."/>
            <person name="Raney B.J."/>
            <person name="Roessler K.A."/>
            <person name="Sanford J.R."/>
            <person name="Sawyer R.H."/>
            <person name="Schmidt C.J."/>
            <person name="Triplett E.W."/>
            <person name="Tuberville T.D."/>
            <person name="Venegas-Anaya M."/>
            <person name="Howard J.T."/>
            <person name="Jarvis E.D."/>
            <person name="Guillette L.J.Jr."/>
            <person name="Glenn T.C."/>
            <person name="Green R.E."/>
            <person name="Ray D.A."/>
        </authorList>
    </citation>
    <scope>NUCLEOTIDE SEQUENCE [LARGE SCALE GENOMIC DNA]</scope>
    <source>
        <strain evidence="1">KSC_2009_1</strain>
    </source>
</reference>
<organism evidence="1 2">
    <name type="scientific">Alligator mississippiensis</name>
    <name type="common">American alligator</name>
    <dbReference type="NCBI Taxonomy" id="8496"/>
    <lineage>
        <taxon>Eukaryota</taxon>
        <taxon>Metazoa</taxon>
        <taxon>Chordata</taxon>
        <taxon>Craniata</taxon>
        <taxon>Vertebrata</taxon>
        <taxon>Euteleostomi</taxon>
        <taxon>Archelosauria</taxon>
        <taxon>Archosauria</taxon>
        <taxon>Crocodylia</taxon>
        <taxon>Alligatoridae</taxon>
        <taxon>Alligatorinae</taxon>
        <taxon>Alligator</taxon>
    </lineage>
</organism>
<keyword evidence="2" id="KW-1185">Reference proteome</keyword>
<name>A0A151MN69_ALLMI</name>
<comment type="caution">
    <text evidence="1">The sequence shown here is derived from an EMBL/GenBank/DDBJ whole genome shotgun (WGS) entry which is preliminary data.</text>
</comment>
<dbReference type="AlphaFoldDB" id="A0A151MN69"/>
<proteinExistence type="predicted"/>
<dbReference type="EMBL" id="AKHW03005657">
    <property type="protein sequence ID" value="KYO25978.1"/>
    <property type="molecule type" value="Genomic_DNA"/>
</dbReference>
<dbReference type="Proteomes" id="UP000050525">
    <property type="component" value="Unassembled WGS sequence"/>
</dbReference>